<protein>
    <submittedName>
        <fullName evidence="1">Uncharacterized protein</fullName>
    </submittedName>
</protein>
<gene>
    <name evidence="1" type="ORF">QC762_117553</name>
</gene>
<dbReference type="RefSeq" id="XP_062749241.1">
    <property type="nucleotide sequence ID" value="XM_062886185.1"/>
</dbReference>
<evidence type="ECO:0000313" key="2">
    <source>
        <dbReference type="Proteomes" id="UP001323405"/>
    </source>
</evidence>
<name>A0ABR0GWY4_9PEZI</name>
<keyword evidence="2" id="KW-1185">Reference proteome</keyword>
<dbReference type="GeneID" id="87906092"/>
<dbReference type="EMBL" id="JAFFHA010000001">
    <property type="protein sequence ID" value="KAK4660271.1"/>
    <property type="molecule type" value="Genomic_DNA"/>
</dbReference>
<organism evidence="1 2">
    <name type="scientific">Podospora pseudocomata</name>
    <dbReference type="NCBI Taxonomy" id="2093779"/>
    <lineage>
        <taxon>Eukaryota</taxon>
        <taxon>Fungi</taxon>
        <taxon>Dikarya</taxon>
        <taxon>Ascomycota</taxon>
        <taxon>Pezizomycotina</taxon>
        <taxon>Sordariomycetes</taxon>
        <taxon>Sordariomycetidae</taxon>
        <taxon>Sordariales</taxon>
        <taxon>Podosporaceae</taxon>
        <taxon>Podospora</taxon>
    </lineage>
</organism>
<reference evidence="1 2" key="1">
    <citation type="journal article" date="2023" name="bioRxiv">
        <title>High-quality genome assemblies of four members of thePodospora anserinaspecies complex.</title>
        <authorList>
            <person name="Ament-Velasquez S.L."/>
            <person name="Vogan A.A."/>
            <person name="Wallerman O."/>
            <person name="Hartmann F."/>
            <person name="Gautier V."/>
            <person name="Silar P."/>
            <person name="Giraud T."/>
            <person name="Johannesson H."/>
        </authorList>
    </citation>
    <scope>NUCLEOTIDE SEQUENCE [LARGE SCALE GENOMIC DNA]</scope>
    <source>
        <strain evidence="1 2">CBS 415.72m</strain>
    </source>
</reference>
<accession>A0ABR0GWY4</accession>
<dbReference type="Proteomes" id="UP001323405">
    <property type="component" value="Unassembled WGS sequence"/>
</dbReference>
<proteinExistence type="predicted"/>
<comment type="caution">
    <text evidence="1">The sequence shown here is derived from an EMBL/GenBank/DDBJ whole genome shotgun (WGS) entry which is preliminary data.</text>
</comment>
<evidence type="ECO:0000313" key="1">
    <source>
        <dbReference type="EMBL" id="KAK4660271.1"/>
    </source>
</evidence>
<sequence>MSKKKMVMEEEPANCLSLQASLSSAPVNSPGSAELRPVQLRPARRRLRIIANIQRSRLLSGSAPAGAELDGSSGFQYLSNLRESRRDDVELIEGPGQPYLVPGTETHD</sequence>